<dbReference type="InParanoid" id="A0A6J0BY11"/>
<dbReference type="KEGG" id="nlo:107223739"/>
<dbReference type="SMART" id="SM00185">
    <property type="entry name" value="ARM"/>
    <property type="match status" value="4"/>
</dbReference>
<dbReference type="InterPro" id="IPR011989">
    <property type="entry name" value="ARM-like"/>
</dbReference>
<gene>
    <name evidence="4" type="primary">LOC107223739</name>
</gene>
<dbReference type="AlphaFoldDB" id="A0A6J0BY11"/>
<evidence type="ECO:0000256" key="1">
    <source>
        <dbReference type="ARBA" id="ARBA00022737"/>
    </source>
</evidence>
<protein>
    <submittedName>
        <fullName evidence="4">Armadillo repeat-containing protein 6 homolog</fullName>
    </submittedName>
</protein>
<keyword evidence="1" id="KW-0677">Repeat</keyword>
<sequence>MIRVITQETYDEVVKENIEEFSMTAEEAIDDAIKQFEAQGIDLSNVIKDLVITTNSETIEACLNAVIERFKSSNKDDTEIVATLQNLETELNKDMARRILAAKLGAYSTLIDIIEESKDNDTILVPALKTITSLMTGYPDLLDDKGIALQIELLDCQRGILTVQAVLRWVRECCIRHELNRQNIFKANILDKLKQLLDRKETAGSELKDICAVFRALVLDDDIRHEYGRAHEHATAIARDSLAPLTSLLQRFQNDKSVVGDLMLTLASLIVRNEFCQTVHDAGGLKFILDVMVDYPDAEKLNRQALKLLKALAGNDDIKAQIVTSGGVPLIVSAINRLKNFETIAAAGMGCISALTLRNPSNAGVFYDCGAPLMIVDTIKTHPNNSNVIRKAAWAVRNMSVRNKTESREFLVHGIEDLLQTVMRNHDHVLAEDIKAALRDLGLNVPLKERWVGKGDSLKHDE</sequence>
<dbReference type="SUPFAM" id="SSF48371">
    <property type="entry name" value="ARM repeat"/>
    <property type="match status" value="1"/>
</dbReference>
<proteinExistence type="predicted"/>
<name>A0A6J0BY11_NEOLC</name>
<dbReference type="PANTHER" id="PTHR22895:SF0">
    <property type="entry name" value="ARMADILLO REPEAT-CONTAINING PROTEIN 6"/>
    <property type="match status" value="1"/>
</dbReference>
<evidence type="ECO:0000313" key="4">
    <source>
        <dbReference type="RefSeq" id="XP_015519013.1"/>
    </source>
</evidence>
<dbReference type="RefSeq" id="XP_015519013.1">
    <property type="nucleotide sequence ID" value="XM_015663527.2"/>
</dbReference>
<dbReference type="InterPro" id="IPR000225">
    <property type="entry name" value="Armadillo"/>
</dbReference>
<dbReference type="FunCoup" id="A0A6J0BY11">
    <property type="interactions" value="1975"/>
</dbReference>
<reference evidence="4" key="1">
    <citation type="submission" date="2025-08" db="UniProtKB">
        <authorList>
            <consortium name="RefSeq"/>
        </authorList>
    </citation>
    <scope>IDENTIFICATION</scope>
    <source>
        <tissue evidence="4">Thorax and Abdomen</tissue>
    </source>
</reference>
<keyword evidence="3" id="KW-1185">Reference proteome</keyword>
<dbReference type="GeneID" id="107223739"/>
<evidence type="ECO:0000313" key="3">
    <source>
        <dbReference type="Proteomes" id="UP000829291"/>
    </source>
</evidence>
<dbReference type="GO" id="GO:0002244">
    <property type="term" value="P:hematopoietic progenitor cell differentiation"/>
    <property type="evidence" value="ECO:0007669"/>
    <property type="project" value="TreeGrafter"/>
</dbReference>
<dbReference type="Proteomes" id="UP000829291">
    <property type="component" value="Chromosome 7"/>
</dbReference>
<dbReference type="PROSITE" id="PS50176">
    <property type="entry name" value="ARM_REPEAT"/>
    <property type="match status" value="1"/>
</dbReference>
<evidence type="ECO:0000256" key="2">
    <source>
        <dbReference type="PROSITE-ProRule" id="PRU00259"/>
    </source>
</evidence>
<dbReference type="OrthoDB" id="449062at2759"/>
<dbReference type="InterPro" id="IPR016024">
    <property type="entry name" value="ARM-type_fold"/>
</dbReference>
<feature type="repeat" description="ARM" evidence="2">
    <location>
        <begin position="283"/>
        <end position="327"/>
    </location>
</feature>
<accession>A0A6J0BY11</accession>
<dbReference type="PANTHER" id="PTHR22895">
    <property type="entry name" value="ARMADILLO REPEAT-CONTAINING PROTEIN 6"/>
    <property type="match status" value="1"/>
</dbReference>
<dbReference type="Gene3D" id="1.25.10.10">
    <property type="entry name" value="Leucine-rich Repeat Variant"/>
    <property type="match status" value="2"/>
</dbReference>
<organism evidence="4">
    <name type="scientific">Neodiprion lecontei</name>
    <name type="common">Redheaded pine sawfly</name>
    <dbReference type="NCBI Taxonomy" id="441921"/>
    <lineage>
        <taxon>Eukaryota</taxon>
        <taxon>Metazoa</taxon>
        <taxon>Ecdysozoa</taxon>
        <taxon>Arthropoda</taxon>
        <taxon>Hexapoda</taxon>
        <taxon>Insecta</taxon>
        <taxon>Pterygota</taxon>
        <taxon>Neoptera</taxon>
        <taxon>Endopterygota</taxon>
        <taxon>Hymenoptera</taxon>
        <taxon>Tenthredinoidea</taxon>
        <taxon>Diprionidae</taxon>
        <taxon>Diprioninae</taxon>
        <taxon>Neodiprion</taxon>
    </lineage>
</organism>